<organism evidence="1 2">
    <name type="scientific">Celeribacter halophilus</name>
    <dbReference type="NCBI Taxonomy" id="576117"/>
    <lineage>
        <taxon>Bacteria</taxon>
        <taxon>Pseudomonadati</taxon>
        <taxon>Pseudomonadota</taxon>
        <taxon>Alphaproteobacteria</taxon>
        <taxon>Rhodobacterales</taxon>
        <taxon>Roseobacteraceae</taxon>
        <taxon>Celeribacter</taxon>
    </lineage>
</organism>
<name>A0A1I3UGC6_9RHOB</name>
<sequence>MQICYYTSSEHLISTLENKHLKVSRFSECNDIFELGNFCIPYHSKLSERQQARKPLRRWADRMDKAYGLICFSKDHYSPLMWAHYADRNRGACLVFDYHSQTSAGKLIQVNYKEIRDEISPEETDSLPENDILKLDYAELQRCFATKQSRWSYENEYRLIVDLKDMKLKGESYFFAWGNTLTLNQIYVGATPTICASTLQNIVGKSMKVRQKRAGFGGYQIVEQKNKALWKRADCSSDKASF</sequence>
<dbReference type="EMBL" id="FORY01000011">
    <property type="protein sequence ID" value="SFJ82558.1"/>
    <property type="molecule type" value="Genomic_DNA"/>
</dbReference>
<gene>
    <name evidence="1" type="ORF">SAMN04488138_111100</name>
</gene>
<proteinExistence type="predicted"/>
<dbReference type="Proteomes" id="UP000183299">
    <property type="component" value="Unassembled WGS sequence"/>
</dbReference>
<protein>
    <recommendedName>
        <fullName evidence="3">DUF2971 domain-containing protein</fullName>
    </recommendedName>
</protein>
<evidence type="ECO:0008006" key="3">
    <source>
        <dbReference type="Google" id="ProtNLM"/>
    </source>
</evidence>
<evidence type="ECO:0000313" key="1">
    <source>
        <dbReference type="EMBL" id="SFJ82558.1"/>
    </source>
</evidence>
<accession>A0A1I3UGC6</accession>
<reference evidence="1 2" key="1">
    <citation type="submission" date="2016-10" db="EMBL/GenBank/DDBJ databases">
        <authorList>
            <person name="de Groot N.N."/>
        </authorList>
    </citation>
    <scope>NUCLEOTIDE SEQUENCE [LARGE SCALE GENOMIC DNA]</scope>
    <source>
        <strain evidence="1 2">CGMCC 1.8891</strain>
    </source>
</reference>
<keyword evidence="2" id="KW-1185">Reference proteome</keyword>
<dbReference type="STRING" id="576117.SAMN04488138_111100"/>
<dbReference type="Pfam" id="PF11185">
    <property type="entry name" value="DUF2971"/>
    <property type="match status" value="1"/>
</dbReference>
<dbReference type="InterPro" id="IPR021352">
    <property type="entry name" value="DUF2971"/>
</dbReference>
<dbReference type="AlphaFoldDB" id="A0A1I3UGC6"/>
<evidence type="ECO:0000313" key="2">
    <source>
        <dbReference type="Proteomes" id="UP000183299"/>
    </source>
</evidence>